<dbReference type="RefSeq" id="WP_244753027.1">
    <property type="nucleotide sequence ID" value="NZ_CP095074.1"/>
</dbReference>
<keyword evidence="2" id="KW-1185">Reference proteome</keyword>
<gene>
    <name evidence="1" type="ORF">MUO14_24175</name>
</gene>
<dbReference type="PANTHER" id="PTHR40051:SF1">
    <property type="entry name" value="YOLD-LIKE FAMILY PROTEIN"/>
    <property type="match status" value="1"/>
</dbReference>
<dbReference type="Proteomes" id="UP000831880">
    <property type="component" value="Chromosome"/>
</dbReference>
<sequence>MSDHVNDRGTAKWTSLMIPEHVEMLQKMRKEEKRVEKGILDEQQIEENSFALQRAMNDNLLVELKHHNGFDYSYTPVKVKGINPSTKKISCIDQVNKEDITISFDNVFEITFL</sequence>
<reference evidence="1 2" key="1">
    <citation type="submission" date="2022-04" db="EMBL/GenBank/DDBJ databases">
        <title>Halobacillus sp. isolated from saltern.</title>
        <authorList>
            <person name="Won M."/>
            <person name="Lee C.-M."/>
            <person name="Woen H.-Y."/>
            <person name="Kwon S.-W."/>
        </authorList>
    </citation>
    <scope>NUCLEOTIDE SEQUENCE [LARGE SCALE GENOMIC DNA]</scope>
    <source>
        <strain evidence="1 2">SSTM10-2</strain>
    </source>
</reference>
<name>A0ABY4H376_9BACI</name>
<dbReference type="EMBL" id="CP095074">
    <property type="protein sequence ID" value="UOQ93427.1"/>
    <property type="molecule type" value="Genomic_DNA"/>
</dbReference>
<dbReference type="PANTHER" id="PTHR40051">
    <property type="entry name" value="IG HYPOTHETICAL 15966"/>
    <property type="match status" value="1"/>
</dbReference>
<evidence type="ECO:0000313" key="1">
    <source>
        <dbReference type="EMBL" id="UOQ93427.1"/>
    </source>
</evidence>
<proteinExistence type="predicted"/>
<accession>A0ABY4H376</accession>
<dbReference type="InterPro" id="IPR014962">
    <property type="entry name" value="YolD"/>
</dbReference>
<organism evidence="1 2">
    <name type="scientific">Halobacillus shinanisalinarum</name>
    <dbReference type="NCBI Taxonomy" id="2932258"/>
    <lineage>
        <taxon>Bacteria</taxon>
        <taxon>Bacillati</taxon>
        <taxon>Bacillota</taxon>
        <taxon>Bacilli</taxon>
        <taxon>Bacillales</taxon>
        <taxon>Bacillaceae</taxon>
        <taxon>Halobacillus</taxon>
    </lineage>
</organism>
<evidence type="ECO:0000313" key="2">
    <source>
        <dbReference type="Proteomes" id="UP000831880"/>
    </source>
</evidence>
<protein>
    <submittedName>
        <fullName evidence="1">YolD-like family protein</fullName>
    </submittedName>
</protein>
<dbReference type="Pfam" id="PF08863">
    <property type="entry name" value="YolD"/>
    <property type="match status" value="1"/>
</dbReference>